<organism evidence="1 2">
    <name type="scientific">Protaetiibacter intestinalis</name>
    <dbReference type="NCBI Taxonomy" id="2419774"/>
    <lineage>
        <taxon>Bacteria</taxon>
        <taxon>Bacillati</taxon>
        <taxon>Actinomycetota</taxon>
        <taxon>Actinomycetes</taxon>
        <taxon>Micrococcales</taxon>
        <taxon>Microbacteriaceae</taxon>
        <taxon>Protaetiibacter</taxon>
    </lineage>
</organism>
<reference evidence="2" key="1">
    <citation type="submission" date="2018-09" db="EMBL/GenBank/DDBJ databases">
        <title>Genome sequencing of strain 2DFWR-13.</title>
        <authorList>
            <person name="Heo J."/>
            <person name="Kim S.-J."/>
            <person name="Kwon S.-W."/>
        </authorList>
    </citation>
    <scope>NUCLEOTIDE SEQUENCE [LARGE SCALE GENOMIC DNA]</scope>
    <source>
        <strain evidence="2">2DFWR-13</strain>
    </source>
</reference>
<dbReference type="OrthoDB" id="9804685at2"/>
<evidence type="ECO:0000313" key="1">
    <source>
        <dbReference type="EMBL" id="AYF98032.1"/>
    </source>
</evidence>
<gene>
    <name evidence="1" type="ORF">D7I47_07045</name>
</gene>
<dbReference type="Proteomes" id="UP000278886">
    <property type="component" value="Chromosome"/>
</dbReference>
<proteinExistence type="predicted"/>
<accession>A0A387B399</accession>
<protein>
    <submittedName>
        <fullName evidence="1">Uncharacterized protein</fullName>
    </submittedName>
</protein>
<name>A0A387B399_9MICO</name>
<dbReference type="RefSeq" id="WP_120762380.1">
    <property type="nucleotide sequence ID" value="NZ_CP032630.1"/>
</dbReference>
<evidence type="ECO:0000313" key="2">
    <source>
        <dbReference type="Proteomes" id="UP000278886"/>
    </source>
</evidence>
<sequence length="129" mass="14211">MTKHDSVRAGRVIDAQLHLLDRQVLDREGVPVTAVDDLELSDIPFDADLAGVEPPVIDGLLSGAVLGTRIFGGRPPASRWHRIPWGSIAELGIAIRLDAHADDLELTWPERWVRDHIIGRIPGGRHDPE</sequence>
<dbReference type="KEGG" id="lyd:D7I47_07045"/>
<dbReference type="EMBL" id="CP032630">
    <property type="protein sequence ID" value="AYF98032.1"/>
    <property type="molecule type" value="Genomic_DNA"/>
</dbReference>
<dbReference type="AlphaFoldDB" id="A0A387B399"/>
<keyword evidence="2" id="KW-1185">Reference proteome</keyword>